<dbReference type="SMART" id="SM00717">
    <property type="entry name" value="SANT"/>
    <property type="match status" value="2"/>
</dbReference>
<evidence type="ECO:0000256" key="5">
    <source>
        <dbReference type="ARBA" id="ARBA00023163"/>
    </source>
</evidence>
<sequence>MGHHSCCNKQKVRRGLWSPEEDEKLVKYITAHGHGCWSSVPRQAGLQRCGKSCRLRWINYLRPDLKRGSFSQQEEALIVELHRVLGNRWAQIAKHLPGRTDNEVKNFWNSTIKKKLISQAVGSLHPDLYYNILDGGAAGAQDLAAAGCAPLNGADSASAAAAQAVGVTTTQPSPSMAHVDPAAAWAADFGSQTLFLPGGAAALQYAAAVEGEFVKQCRTAADACYPPEPEDGGGGARQCNNQAAADVVTAAVQPEGAGLPVFLEPKCAGSFMPEPALAPVMDFMEAILGSTAAASAASASSLDDTCFSANAGMQSHCWIP</sequence>
<dbReference type="HOGENOM" id="CLU_028567_20_2_1"/>
<evidence type="ECO:0000256" key="1">
    <source>
        <dbReference type="ARBA" id="ARBA00004123"/>
    </source>
</evidence>
<dbReference type="Pfam" id="PF00249">
    <property type="entry name" value="Myb_DNA-binding"/>
    <property type="match status" value="2"/>
</dbReference>
<evidence type="ECO:0000256" key="3">
    <source>
        <dbReference type="ARBA" id="ARBA00023015"/>
    </source>
</evidence>
<dbReference type="GO" id="GO:0005634">
    <property type="term" value="C:nucleus"/>
    <property type="evidence" value="ECO:0000318"/>
    <property type="project" value="GO_Central"/>
</dbReference>
<comment type="subcellular location">
    <subcellularLocation>
        <location evidence="1">Nucleus</location>
    </subcellularLocation>
</comment>
<dbReference type="InterPro" id="IPR051953">
    <property type="entry name" value="Plant_SW-associated_TFs"/>
</dbReference>
<reference evidence="10" key="4">
    <citation type="submission" date="2021-05" db="UniProtKB">
        <authorList>
            <consortium name="EnsemblPlants"/>
        </authorList>
    </citation>
    <scope>IDENTIFICATION</scope>
    <source>
        <strain evidence="10">cv. B73</strain>
    </source>
</reference>
<dbReference type="ExpressionAtlas" id="B6T169">
    <property type="expression patterns" value="baseline"/>
</dbReference>
<dbReference type="Gene3D" id="1.10.10.60">
    <property type="entry name" value="Homeodomain-like"/>
    <property type="match status" value="2"/>
</dbReference>
<dbReference type="SUPFAM" id="SSF46689">
    <property type="entry name" value="Homeodomain-like"/>
    <property type="match status" value="1"/>
</dbReference>
<accession>B6T169</accession>
<evidence type="ECO:0000313" key="9">
    <source>
        <dbReference type="EMBL" id="ACG30852.1"/>
    </source>
</evidence>
<keyword evidence="11" id="KW-1185">Reference proteome</keyword>
<dbReference type="PANTHER" id="PTHR47997">
    <property type="entry name" value="MYB DOMAIN PROTEIN 55"/>
    <property type="match status" value="1"/>
</dbReference>
<dbReference type="EMBL" id="EU958734">
    <property type="protein sequence ID" value="ACG30852.1"/>
    <property type="molecule type" value="mRNA"/>
</dbReference>
<dbReference type="EnsemblPlants" id="Zm00001eb155190_T002">
    <property type="protein sequence ID" value="Zm00001eb155190_P002"/>
    <property type="gene ID" value="Zm00001eb155190"/>
</dbReference>
<dbReference type="GO" id="GO:0006355">
    <property type="term" value="P:regulation of DNA-templated transcription"/>
    <property type="evidence" value="ECO:0000318"/>
    <property type="project" value="GO_Central"/>
</dbReference>
<dbReference type="FunFam" id="1.10.10.60:FF:000140">
    <property type="entry name" value="Myb transcription factor"/>
    <property type="match status" value="1"/>
</dbReference>
<keyword evidence="5" id="KW-0804">Transcription</keyword>
<evidence type="ECO:0000256" key="4">
    <source>
        <dbReference type="ARBA" id="ARBA00023125"/>
    </source>
</evidence>
<keyword evidence="2" id="KW-0677">Repeat</keyword>
<gene>
    <name evidence="10" type="primary">LOC100281948</name>
</gene>
<dbReference type="PROSITE" id="PS51294">
    <property type="entry name" value="HTH_MYB"/>
    <property type="match status" value="2"/>
</dbReference>
<evidence type="ECO:0000256" key="6">
    <source>
        <dbReference type="ARBA" id="ARBA00023242"/>
    </source>
</evidence>
<reference evidence="10" key="3">
    <citation type="submission" date="2019-07" db="EMBL/GenBank/DDBJ databases">
        <authorList>
            <person name="Seetharam A."/>
            <person name="Woodhouse M."/>
            <person name="Cannon E."/>
        </authorList>
    </citation>
    <scope>NUCLEOTIDE SEQUENCE [LARGE SCALE GENOMIC DNA]</scope>
    <source>
        <strain evidence="10">cv. B73</strain>
    </source>
</reference>
<evidence type="ECO:0000313" key="10">
    <source>
        <dbReference type="EnsemblPlants" id="Zm00001eb155190_P001"/>
    </source>
</evidence>
<keyword evidence="6" id="KW-0539">Nucleus</keyword>
<dbReference type="PROSITE" id="PS50090">
    <property type="entry name" value="MYB_LIKE"/>
    <property type="match status" value="2"/>
</dbReference>
<dbReference type="FunFam" id="1.10.10.60:FF:000047">
    <property type="entry name" value="Myb transcription factor"/>
    <property type="match status" value="1"/>
</dbReference>
<dbReference type="InterPro" id="IPR001005">
    <property type="entry name" value="SANT/Myb"/>
</dbReference>
<evidence type="ECO:0000259" key="7">
    <source>
        <dbReference type="PROSITE" id="PS50090"/>
    </source>
</evidence>
<dbReference type="Gramene" id="Zm00001eb155190_T002">
    <property type="protein sequence ID" value="Zm00001eb155190_P002"/>
    <property type="gene ID" value="Zm00001eb155190"/>
</dbReference>
<feature type="domain" description="Myb-like" evidence="7">
    <location>
        <begin position="9"/>
        <end position="61"/>
    </location>
</feature>
<dbReference type="GO" id="GO:0000976">
    <property type="term" value="F:transcription cis-regulatory region binding"/>
    <property type="evidence" value="ECO:0000318"/>
    <property type="project" value="GO_Central"/>
</dbReference>
<dbReference type="InterPro" id="IPR017930">
    <property type="entry name" value="Myb_dom"/>
</dbReference>
<organism evidence="9">
    <name type="scientific">Zea mays</name>
    <name type="common">Maize</name>
    <dbReference type="NCBI Taxonomy" id="4577"/>
    <lineage>
        <taxon>Eukaryota</taxon>
        <taxon>Viridiplantae</taxon>
        <taxon>Streptophyta</taxon>
        <taxon>Embryophyta</taxon>
        <taxon>Tracheophyta</taxon>
        <taxon>Spermatophyta</taxon>
        <taxon>Magnoliopsida</taxon>
        <taxon>Liliopsida</taxon>
        <taxon>Poales</taxon>
        <taxon>Poaceae</taxon>
        <taxon>PACMAD clade</taxon>
        <taxon>Panicoideae</taxon>
        <taxon>Andropogonodae</taxon>
        <taxon>Andropogoneae</taxon>
        <taxon>Tripsacinae</taxon>
        <taxon>Zea</taxon>
    </lineage>
</organism>
<feature type="domain" description="Myb-like" evidence="7">
    <location>
        <begin position="62"/>
        <end position="112"/>
    </location>
</feature>
<dbReference type="PANTHER" id="PTHR47997:SF87">
    <property type="entry name" value="TRANSCRIPTION FACTOR MYB26"/>
    <property type="match status" value="1"/>
</dbReference>
<feature type="domain" description="HTH myb-type" evidence="8">
    <location>
        <begin position="62"/>
        <end position="116"/>
    </location>
</feature>
<proteinExistence type="evidence at transcript level"/>
<dbReference type="RefSeq" id="NP_001148338.1">
    <property type="nucleotide sequence ID" value="NM_001154866.1"/>
</dbReference>
<evidence type="ECO:0000256" key="2">
    <source>
        <dbReference type="ARBA" id="ARBA00022737"/>
    </source>
</evidence>
<dbReference type="Proteomes" id="UP000007305">
    <property type="component" value="Chromosome 3"/>
</dbReference>
<reference evidence="11" key="2">
    <citation type="submission" date="2015-12" db="EMBL/GenBank/DDBJ databases">
        <title>Update maize B73 reference genome by single molecule sequencing technologies.</title>
        <authorList>
            <consortium name="Maize Genome Sequencing Project"/>
            <person name="Ware D."/>
        </authorList>
    </citation>
    <scope>NUCLEOTIDE SEQUENCE [LARGE SCALE GENOMIC DNA]</scope>
    <source>
        <strain evidence="11">cv. B73</strain>
    </source>
</reference>
<dbReference type="OrthoDB" id="2143914at2759"/>
<dbReference type="CDD" id="cd00167">
    <property type="entry name" value="SANT"/>
    <property type="match status" value="2"/>
</dbReference>
<evidence type="ECO:0000313" key="11">
    <source>
        <dbReference type="Proteomes" id="UP000007305"/>
    </source>
</evidence>
<dbReference type="InterPro" id="IPR009057">
    <property type="entry name" value="Homeodomain-like_sf"/>
</dbReference>
<name>B6T169_MAIZE</name>
<reference evidence="9" key="1">
    <citation type="journal article" date="2009" name="Plant Mol. Biol.">
        <title>Insights into corn genes derived from large-scale cDNA sequencing.</title>
        <authorList>
            <person name="Alexandrov N.N."/>
            <person name="Brover V.V."/>
            <person name="Freidin S."/>
            <person name="Troukhan M.E."/>
            <person name="Tatarinova T.V."/>
            <person name="Zhang H."/>
            <person name="Swaller T.J."/>
            <person name="Lu Y.P."/>
            <person name="Bouck J."/>
            <person name="Flavell R.B."/>
            <person name="Feldmann K.A."/>
        </authorList>
    </citation>
    <scope>NUCLEOTIDE SEQUENCE</scope>
</reference>
<feature type="domain" description="HTH myb-type" evidence="8">
    <location>
        <begin position="9"/>
        <end position="61"/>
    </location>
</feature>
<dbReference type="AlphaFoldDB" id="B6T169"/>
<dbReference type="EnsemblPlants" id="Zm00001eb155190_T001">
    <property type="protein sequence ID" value="Zm00001eb155190_P001"/>
    <property type="gene ID" value="Zm00001eb155190"/>
</dbReference>
<protein>
    <submittedName>
        <fullName evidence="9">MYB9</fullName>
    </submittedName>
</protein>
<dbReference type="KEGG" id="zma:100281948"/>
<dbReference type="Gramene" id="Zm00001eb155190_T001">
    <property type="protein sequence ID" value="Zm00001eb155190_P001"/>
    <property type="gene ID" value="Zm00001eb155190"/>
</dbReference>
<keyword evidence="3" id="KW-0805">Transcription regulation</keyword>
<keyword evidence="4" id="KW-0238">DNA-binding</keyword>
<dbReference type="SMR" id="B6T169"/>
<evidence type="ECO:0000259" key="8">
    <source>
        <dbReference type="PROSITE" id="PS51294"/>
    </source>
</evidence>
<dbReference type="GeneID" id="100281948"/>